<dbReference type="PROSITE" id="PS50088">
    <property type="entry name" value="ANK_REPEAT"/>
    <property type="match status" value="1"/>
</dbReference>
<keyword evidence="6" id="KW-1185">Reference proteome</keyword>
<reference evidence="5 6" key="1">
    <citation type="submission" date="2016-04" db="EMBL/GenBank/DDBJ databases">
        <title>A degradative enzymes factory behind the ericoid mycorrhizal symbiosis.</title>
        <authorList>
            <consortium name="DOE Joint Genome Institute"/>
            <person name="Martino E."/>
            <person name="Morin E."/>
            <person name="Grelet G."/>
            <person name="Kuo A."/>
            <person name="Kohler A."/>
            <person name="Daghino S."/>
            <person name="Barry K."/>
            <person name="Choi C."/>
            <person name="Cichocki N."/>
            <person name="Clum A."/>
            <person name="Copeland A."/>
            <person name="Hainaut M."/>
            <person name="Haridas S."/>
            <person name="Labutti K."/>
            <person name="Lindquist E."/>
            <person name="Lipzen A."/>
            <person name="Khouja H.-R."/>
            <person name="Murat C."/>
            <person name="Ohm R."/>
            <person name="Olson A."/>
            <person name="Spatafora J."/>
            <person name="Veneault-Fourrey C."/>
            <person name="Henrissat B."/>
            <person name="Grigoriev I."/>
            <person name="Martin F."/>
            <person name="Perotto S."/>
        </authorList>
    </citation>
    <scope>NUCLEOTIDE SEQUENCE [LARGE SCALE GENOMIC DNA]</scope>
    <source>
        <strain evidence="5 6">F</strain>
    </source>
</reference>
<dbReference type="InterPro" id="IPR002110">
    <property type="entry name" value="Ankyrin_rpt"/>
</dbReference>
<dbReference type="Proteomes" id="UP000235786">
    <property type="component" value="Unassembled WGS sequence"/>
</dbReference>
<sequence>MEEYALGPEESSRTSRENFAGKSGWMDAITRHISKITPSYQKLEWTYQKLRWKMKARRPSDADDMPPDTPSHFTESTADAQSSFEEVSSTHNAPLPIDNSNTYEMPPDTPPHFTESTANAQSSFKEVSSTHNAPLPVDNSIPEFSSKTEELIAAIQQHELEKVKQLIRSGVNVNAIVTNCRHKDRDPLGETDHNGFALYWAACTGREYTMHILQAGAVIDLGYMNYPTALAAAANHGDVETTKLLLESGADVNAPGRDNHMPFEELSSAQNRDITKQLLVDYGATEKQSDIDWNRVLLAARGADRVKKAIGNGADVNTIRDNRTPLIGCIESLDLYGARALLEAGANPNLFAKGLMGPSTTMHVENGEAALLLLKLLLDQGADLDVLRYCWSSMTNRVFTYSSLRDIIDLGIIENIGLGPVRTIRCQWEIPDVLTTLSSHLWRSQDGLANFVTLVASKNSRHVESPDADDFEDHYDLDIEVVTCGQYLSRFLGGGEAPSLLVDIGNSLQGNVSLF</sequence>
<evidence type="ECO:0000313" key="5">
    <source>
        <dbReference type="EMBL" id="PMD45677.1"/>
    </source>
</evidence>
<evidence type="ECO:0000256" key="1">
    <source>
        <dbReference type="ARBA" id="ARBA00022737"/>
    </source>
</evidence>
<evidence type="ECO:0000256" key="4">
    <source>
        <dbReference type="SAM" id="MobiDB-lite"/>
    </source>
</evidence>
<feature type="region of interest" description="Disordered" evidence="4">
    <location>
        <begin position="57"/>
        <end position="78"/>
    </location>
</feature>
<dbReference type="PANTHER" id="PTHR24126">
    <property type="entry name" value="ANKYRIN REPEAT, PH AND SEC7 DOMAIN CONTAINING PROTEIN SECG-RELATED"/>
    <property type="match status" value="1"/>
</dbReference>
<evidence type="ECO:0000313" key="6">
    <source>
        <dbReference type="Proteomes" id="UP000235786"/>
    </source>
</evidence>
<gene>
    <name evidence="5" type="ORF">L207DRAFT_630086</name>
</gene>
<protein>
    <submittedName>
        <fullName evidence="5">Ankyrin</fullName>
    </submittedName>
</protein>
<dbReference type="PANTHER" id="PTHR24126:SF14">
    <property type="entry name" value="ANK_REP_REGION DOMAIN-CONTAINING PROTEIN"/>
    <property type="match status" value="1"/>
</dbReference>
<organism evidence="5 6">
    <name type="scientific">Hyaloscypha variabilis (strain UAMH 11265 / GT02V1 / F)</name>
    <name type="common">Meliniomyces variabilis</name>
    <dbReference type="NCBI Taxonomy" id="1149755"/>
    <lineage>
        <taxon>Eukaryota</taxon>
        <taxon>Fungi</taxon>
        <taxon>Dikarya</taxon>
        <taxon>Ascomycota</taxon>
        <taxon>Pezizomycotina</taxon>
        <taxon>Leotiomycetes</taxon>
        <taxon>Helotiales</taxon>
        <taxon>Hyaloscyphaceae</taxon>
        <taxon>Hyaloscypha</taxon>
        <taxon>Hyaloscypha variabilis</taxon>
    </lineage>
</organism>
<proteinExistence type="predicted"/>
<dbReference type="Pfam" id="PF12796">
    <property type="entry name" value="Ank_2"/>
    <property type="match status" value="1"/>
</dbReference>
<keyword evidence="2 3" id="KW-0040">ANK repeat</keyword>
<dbReference type="SMART" id="SM00248">
    <property type="entry name" value="ANK"/>
    <property type="match status" value="3"/>
</dbReference>
<dbReference type="InterPro" id="IPR036770">
    <property type="entry name" value="Ankyrin_rpt-contain_sf"/>
</dbReference>
<dbReference type="EMBL" id="KZ613940">
    <property type="protein sequence ID" value="PMD45677.1"/>
    <property type="molecule type" value="Genomic_DNA"/>
</dbReference>
<name>A0A2J6S4I9_HYAVF</name>
<evidence type="ECO:0000256" key="2">
    <source>
        <dbReference type="ARBA" id="ARBA00023043"/>
    </source>
</evidence>
<feature type="repeat" description="ANK" evidence="3">
    <location>
        <begin position="225"/>
        <end position="257"/>
    </location>
</feature>
<dbReference type="AlphaFoldDB" id="A0A2J6S4I9"/>
<keyword evidence="1" id="KW-0677">Repeat</keyword>
<evidence type="ECO:0000256" key="3">
    <source>
        <dbReference type="PROSITE-ProRule" id="PRU00023"/>
    </source>
</evidence>
<accession>A0A2J6S4I9</accession>
<dbReference type="STRING" id="1149755.A0A2J6S4I9"/>
<dbReference type="SUPFAM" id="SSF48403">
    <property type="entry name" value="Ankyrin repeat"/>
    <property type="match status" value="1"/>
</dbReference>
<dbReference type="PROSITE" id="PS50297">
    <property type="entry name" value="ANK_REP_REGION"/>
    <property type="match status" value="1"/>
</dbReference>
<dbReference type="Gene3D" id="1.25.40.20">
    <property type="entry name" value="Ankyrin repeat-containing domain"/>
    <property type="match status" value="2"/>
</dbReference>
<dbReference type="OrthoDB" id="539213at2759"/>